<dbReference type="Gene3D" id="1.10.357.10">
    <property type="entry name" value="Tetracycline Repressor, domain 2"/>
    <property type="match status" value="1"/>
</dbReference>
<dbReference type="AlphaFoldDB" id="A0A1M4RVW7"/>
<keyword evidence="2" id="KW-0238">DNA-binding</keyword>
<reference evidence="6" key="1">
    <citation type="submission" date="2016-09" db="EMBL/GenBank/DDBJ databases">
        <authorList>
            <person name="Strepis N."/>
        </authorList>
    </citation>
    <scope>NUCLEOTIDE SEQUENCE [LARGE SCALE GENOMIC DNA]</scope>
</reference>
<evidence type="ECO:0000256" key="2">
    <source>
        <dbReference type="ARBA" id="ARBA00023125"/>
    </source>
</evidence>
<accession>A0A1M4RVW7</accession>
<keyword evidence="3" id="KW-0804">Transcription</keyword>
<dbReference type="InterPro" id="IPR050109">
    <property type="entry name" value="HTH-type_TetR-like_transc_reg"/>
</dbReference>
<dbReference type="OrthoDB" id="3257385at2"/>
<keyword evidence="6" id="KW-1185">Reference proteome</keyword>
<evidence type="ECO:0000256" key="3">
    <source>
        <dbReference type="ARBA" id="ARBA00023163"/>
    </source>
</evidence>
<evidence type="ECO:0000313" key="6">
    <source>
        <dbReference type="Proteomes" id="UP000184291"/>
    </source>
</evidence>
<dbReference type="PANTHER" id="PTHR30055">
    <property type="entry name" value="HTH-TYPE TRANSCRIPTIONAL REGULATOR RUTR"/>
    <property type="match status" value="1"/>
</dbReference>
<sequence>MQRRIATEAAVRRHARRLFLKQGYADTSVRQIAAAARVSAGTVVSVGTKDQLFVTCMEEVATEAALSALAAEQDPRAALRAFVVATPGLTAEGTELSRDYLRALIAIGSEPGNEERLGRVLALITSRWAELLGLPDEHSRVVLCAGSFYMSLIGCVYAVAAGQLRADDAVELLHGMIDGAMADNAVNAPSGCDQ</sequence>
<dbReference type="GO" id="GO:0003700">
    <property type="term" value="F:DNA-binding transcription factor activity"/>
    <property type="evidence" value="ECO:0007669"/>
    <property type="project" value="TreeGrafter"/>
</dbReference>
<name>A0A1M4RVW7_9ACTO</name>
<keyword evidence="1" id="KW-0805">Transcription regulation</keyword>
<proteinExistence type="predicted"/>
<dbReference type="EMBL" id="FQTT01000001">
    <property type="protein sequence ID" value="SHE24069.1"/>
    <property type="molecule type" value="Genomic_DNA"/>
</dbReference>
<dbReference type="GO" id="GO:0000976">
    <property type="term" value="F:transcription cis-regulatory region binding"/>
    <property type="evidence" value="ECO:0007669"/>
    <property type="project" value="TreeGrafter"/>
</dbReference>
<dbReference type="InterPro" id="IPR009057">
    <property type="entry name" value="Homeodomain-like_sf"/>
</dbReference>
<dbReference type="RefSeq" id="WP_073327255.1">
    <property type="nucleotide sequence ID" value="NZ_FQTT01000001.1"/>
</dbReference>
<organism evidence="5 6">
    <name type="scientific">Actinomyces glycerinitolerans</name>
    <dbReference type="NCBI Taxonomy" id="1892869"/>
    <lineage>
        <taxon>Bacteria</taxon>
        <taxon>Bacillati</taxon>
        <taxon>Actinomycetota</taxon>
        <taxon>Actinomycetes</taxon>
        <taxon>Actinomycetales</taxon>
        <taxon>Actinomycetaceae</taxon>
        <taxon>Actinomyces</taxon>
    </lineage>
</organism>
<dbReference type="InterPro" id="IPR001647">
    <property type="entry name" value="HTH_TetR"/>
</dbReference>
<dbReference type="PANTHER" id="PTHR30055:SF238">
    <property type="entry name" value="MYCOFACTOCIN BIOSYNTHESIS TRANSCRIPTIONAL REGULATOR MFTR-RELATED"/>
    <property type="match status" value="1"/>
</dbReference>
<dbReference type="Proteomes" id="UP000184291">
    <property type="component" value="Unassembled WGS sequence"/>
</dbReference>
<dbReference type="Pfam" id="PF00440">
    <property type="entry name" value="TetR_N"/>
    <property type="match status" value="1"/>
</dbReference>
<evidence type="ECO:0000256" key="1">
    <source>
        <dbReference type="ARBA" id="ARBA00023015"/>
    </source>
</evidence>
<protein>
    <recommendedName>
        <fullName evidence="4">HTH tetR-type domain-containing protein</fullName>
    </recommendedName>
</protein>
<evidence type="ECO:0000313" key="5">
    <source>
        <dbReference type="EMBL" id="SHE24069.1"/>
    </source>
</evidence>
<evidence type="ECO:0000259" key="4">
    <source>
        <dbReference type="Pfam" id="PF00440"/>
    </source>
</evidence>
<feature type="domain" description="HTH tetR-type" evidence="4">
    <location>
        <begin position="15"/>
        <end position="43"/>
    </location>
</feature>
<dbReference type="SUPFAM" id="SSF46689">
    <property type="entry name" value="Homeodomain-like"/>
    <property type="match status" value="1"/>
</dbReference>
<dbReference type="STRING" id="1892869.ACGLYG10_0267"/>
<gene>
    <name evidence="5" type="ORF">ACGLYG10_0267</name>
</gene>